<dbReference type="GO" id="GO:0016491">
    <property type="term" value="F:oxidoreductase activity"/>
    <property type="evidence" value="ECO:0007669"/>
    <property type="project" value="UniProtKB-KW"/>
</dbReference>
<comment type="caution">
    <text evidence="9">The sequence shown here is derived from an EMBL/GenBank/DDBJ whole genome shotgun (WGS) entry which is preliminary data.</text>
</comment>
<feature type="region of interest" description="Disordered" evidence="6">
    <location>
        <begin position="18"/>
        <end position="42"/>
    </location>
</feature>
<dbReference type="PANTHER" id="PTHR42973:SF39">
    <property type="entry name" value="FAD-BINDING PCMH-TYPE DOMAIN-CONTAINING PROTEIN"/>
    <property type="match status" value="1"/>
</dbReference>
<keyword evidence="3" id="KW-0285">Flavoprotein</keyword>
<dbReference type="GO" id="GO:0071949">
    <property type="term" value="F:FAD binding"/>
    <property type="evidence" value="ECO:0007669"/>
    <property type="project" value="InterPro"/>
</dbReference>
<gene>
    <name evidence="9" type="ORF">MKZ38_002476</name>
</gene>
<organism evidence="9 10">
    <name type="scientific">Zalerion maritima</name>
    <dbReference type="NCBI Taxonomy" id="339359"/>
    <lineage>
        <taxon>Eukaryota</taxon>
        <taxon>Fungi</taxon>
        <taxon>Dikarya</taxon>
        <taxon>Ascomycota</taxon>
        <taxon>Pezizomycotina</taxon>
        <taxon>Sordariomycetes</taxon>
        <taxon>Lulworthiomycetidae</taxon>
        <taxon>Lulworthiales</taxon>
        <taxon>Lulworthiaceae</taxon>
        <taxon>Zalerion</taxon>
    </lineage>
</organism>
<feature type="signal peptide" evidence="7">
    <location>
        <begin position="1"/>
        <end position="15"/>
    </location>
</feature>
<dbReference type="Proteomes" id="UP001201980">
    <property type="component" value="Unassembled WGS sequence"/>
</dbReference>
<dbReference type="SUPFAM" id="SSF56176">
    <property type="entry name" value="FAD-binding/transporter-associated domain-like"/>
    <property type="match status" value="1"/>
</dbReference>
<sequence length="590" mass="64478">MRVLTLLQVLPLSLALAGNSGPSGHHGPSCKASPDGDDWPSPSQWAALSKSVDGRLFVPTPPGAVCHPGERSYDPERCVVVQSEWIAWGFHEQDAVSTAINNFNNDTCLPEPDYPCSPGGYPRLVVNATQVEHVKRAVEFAKKHSLRLNIKATGHDFLGRSNAPNSLSIWTHHMKGMEFHDSFKPKGCRTSIDTTAISAEAGSQMYELYTALDARGQTLVGGGGKTVGIGGYVTGGGHSILSGKHGLAADNVLEVEMVTPEGKFLIANECQNEDLFWAVRGGGGSTFGVLTSITMHTFPTPTMPNLIFAAILPLGDPQLVDLWAYGLSHLPHLVSSGVYGYMYLLPAFPLPGSVGDETTDTVVSGFYFTGLMPGQPDVSTFDTVMAPLMAEMNTKFESLTLASYTVMYDNFLDWYNLNHDQSTTGEDMYLGSRLFDEKSLTADEDALREMLEKVVAPYPSGSLAHFIGGEGVWNAEPRGGSNAVLPAWRNIVSHQTVNAKFPPLNVTAEQEARRIIETRVSYLRELTPDTGSYVNEAYVYEPDFQHAFWGNNYDRLLAIKRRIDPLDVLWCHPCVGNERWEEVGGKLCKV</sequence>
<evidence type="ECO:0000256" key="1">
    <source>
        <dbReference type="ARBA" id="ARBA00001974"/>
    </source>
</evidence>
<evidence type="ECO:0000259" key="8">
    <source>
        <dbReference type="PROSITE" id="PS51387"/>
    </source>
</evidence>
<dbReference type="InterPro" id="IPR006094">
    <property type="entry name" value="Oxid_FAD_bind_N"/>
</dbReference>
<dbReference type="Pfam" id="PF08031">
    <property type="entry name" value="BBE"/>
    <property type="match status" value="1"/>
</dbReference>
<keyword evidence="4" id="KW-0274">FAD</keyword>
<dbReference type="InterPro" id="IPR012951">
    <property type="entry name" value="BBE"/>
</dbReference>
<evidence type="ECO:0000313" key="10">
    <source>
        <dbReference type="Proteomes" id="UP001201980"/>
    </source>
</evidence>
<dbReference type="PROSITE" id="PS51387">
    <property type="entry name" value="FAD_PCMH"/>
    <property type="match status" value="1"/>
</dbReference>
<dbReference type="AlphaFoldDB" id="A0AAD5RNT1"/>
<accession>A0AAD5RNT1</accession>
<protein>
    <submittedName>
        <fullName evidence="9">FAD-binding domain-containing protein</fullName>
    </submittedName>
</protein>
<dbReference type="Pfam" id="PF01565">
    <property type="entry name" value="FAD_binding_4"/>
    <property type="match status" value="1"/>
</dbReference>
<keyword evidence="5" id="KW-0560">Oxidoreductase</keyword>
<comment type="similarity">
    <text evidence="2">Belongs to the oxygen-dependent FAD-linked oxidoreductase family.</text>
</comment>
<feature type="domain" description="FAD-binding PCMH-type" evidence="8">
    <location>
        <begin position="118"/>
        <end position="300"/>
    </location>
</feature>
<comment type="cofactor">
    <cofactor evidence="1">
        <name>FAD</name>
        <dbReference type="ChEBI" id="CHEBI:57692"/>
    </cofactor>
</comment>
<dbReference type="EMBL" id="JAKWBI020000174">
    <property type="protein sequence ID" value="KAJ2900343.1"/>
    <property type="molecule type" value="Genomic_DNA"/>
</dbReference>
<feature type="chain" id="PRO_5041995733" evidence="7">
    <location>
        <begin position="16"/>
        <end position="590"/>
    </location>
</feature>
<evidence type="ECO:0000256" key="2">
    <source>
        <dbReference type="ARBA" id="ARBA00005466"/>
    </source>
</evidence>
<feature type="compositionally biased region" description="Low complexity" evidence="6">
    <location>
        <begin position="18"/>
        <end position="29"/>
    </location>
</feature>
<proteinExistence type="inferred from homology"/>
<evidence type="ECO:0000256" key="3">
    <source>
        <dbReference type="ARBA" id="ARBA00022630"/>
    </source>
</evidence>
<keyword evidence="7" id="KW-0732">Signal</keyword>
<dbReference type="InterPro" id="IPR036318">
    <property type="entry name" value="FAD-bd_PCMH-like_sf"/>
</dbReference>
<name>A0AAD5RNT1_9PEZI</name>
<evidence type="ECO:0000313" key="9">
    <source>
        <dbReference type="EMBL" id="KAJ2900343.1"/>
    </source>
</evidence>
<evidence type="ECO:0000256" key="5">
    <source>
        <dbReference type="ARBA" id="ARBA00023002"/>
    </source>
</evidence>
<dbReference type="Gene3D" id="3.30.465.10">
    <property type="match status" value="2"/>
</dbReference>
<evidence type="ECO:0000256" key="6">
    <source>
        <dbReference type="SAM" id="MobiDB-lite"/>
    </source>
</evidence>
<keyword evidence="10" id="KW-1185">Reference proteome</keyword>
<dbReference type="InterPro" id="IPR050416">
    <property type="entry name" value="FAD-linked_Oxidoreductase"/>
</dbReference>
<dbReference type="PANTHER" id="PTHR42973">
    <property type="entry name" value="BINDING OXIDOREDUCTASE, PUTATIVE (AFU_ORTHOLOGUE AFUA_1G17690)-RELATED"/>
    <property type="match status" value="1"/>
</dbReference>
<evidence type="ECO:0000256" key="7">
    <source>
        <dbReference type="SAM" id="SignalP"/>
    </source>
</evidence>
<reference evidence="9" key="1">
    <citation type="submission" date="2022-07" db="EMBL/GenBank/DDBJ databases">
        <title>Draft genome sequence of Zalerion maritima ATCC 34329, a (micro)plastics degrading marine fungus.</title>
        <authorList>
            <person name="Paco A."/>
            <person name="Goncalves M.F.M."/>
            <person name="Rocha-Santos T.A.P."/>
            <person name="Alves A."/>
        </authorList>
    </citation>
    <scope>NUCLEOTIDE SEQUENCE</scope>
    <source>
        <strain evidence="9">ATCC 34329</strain>
    </source>
</reference>
<dbReference type="InterPro" id="IPR016169">
    <property type="entry name" value="FAD-bd_PCMH_sub2"/>
</dbReference>
<evidence type="ECO:0000256" key="4">
    <source>
        <dbReference type="ARBA" id="ARBA00022827"/>
    </source>
</evidence>
<dbReference type="InterPro" id="IPR016166">
    <property type="entry name" value="FAD-bd_PCMH"/>
</dbReference>